<dbReference type="AlphaFoldDB" id="A0A9P8I2B5"/>
<feature type="transmembrane region" description="Helical" evidence="1">
    <location>
        <begin position="81"/>
        <end position="99"/>
    </location>
</feature>
<dbReference type="PANTHER" id="PTHR42083">
    <property type="entry name" value="MARVEL DOMAIN-CONTAINING PROTEIN"/>
    <property type="match status" value="1"/>
</dbReference>
<sequence length="183" mass="20047">MGFREYNLSAGGSVHIIPRAILRLLLFVFALAVCGLYGTDLSNAHEHGIGANPKWVCSHKAAALVPVVGTRIKFADITLKVYAVVVGGLSAVTSLIYGIPLVKSHFLFAWDAILFILWIAVFGIFGKMYIHEDPEGNADIMRMKNAVWVDLVNAILWLISGIYGALSFRNRSPRSHHTGRATV</sequence>
<protein>
    <recommendedName>
        <fullName evidence="4">MARVEL domain-containing protein</fullName>
    </recommendedName>
</protein>
<keyword evidence="3" id="KW-1185">Reference proteome</keyword>
<dbReference type="EMBL" id="JAGHQL010000146">
    <property type="protein sequence ID" value="KAH0537420.1"/>
    <property type="molecule type" value="Genomic_DNA"/>
</dbReference>
<keyword evidence="1" id="KW-0472">Membrane</keyword>
<dbReference type="Proteomes" id="UP000698800">
    <property type="component" value="Unassembled WGS sequence"/>
</dbReference>
<evidence type="ECO:0000313" key="2">
    <source>
        <dbReference type="EMBL" id="KAH0537420.1"/>
    </source>
</evidence>
<evidence type="ECO:0000313" key="3">
    <source>
        <dbReference type="Proteomes" id="UP000698800"/>
    </source>
</evidence>
<reference evidence="2" key="1">
    <citation type="submission" date="2021-03" db="EMBL/GenBank/DDBJ databases">
        <title>Comparative genomics and phylogenomic investigation of the class Geoglossomycetes provide insights into ecological specialization and systematics.</title>
        <authorList>
            <person name="Melie T."/>
            <person name="Pirro S."/>
            <person name="Miller A.N."/>
            <person name="Quandt A."/>
        </authorList>
    </citation>
    <scope>NUCLEOTIDE SEQUENCE</scope>
    <source>
        <strain evidence="2">GBOQ0MN5Z8</strain>
    </source>
</reference>
<feature type="transmembrane region" description="Helical" evidence="1">
    <location>
        <begin position="146"/>
        <end position="166"/>
    </location>
</feature>
<keyword evidence="1" id="KW-0812">Transmembrane</keyword>
<comment type="caution">
    <text evidence="2">The sequence shown here is derived from an EMBL/GenBank/DDBJ whole genome shotgun (WGS) entry which is preliminary data.</text>
</comment>
<accession>A0A9P8I2B5</accession>
<feature type="transmembrane region" description="Helical" evidence="1">
    <location>
        <begin position="106"/>
        <end position="126"/>
    </location>
</feature>
<evidence type="ECO:0000256" key="1">
    <source>
        <dbReference type="SAM" id="Phobius"/>
    </source>
</evidence>
<gene>
    <name evidence="2" type="ORF">FGG08_005773</name>
</gene>
<name>A0A9P8I2B5_9PEZI</name>
<dbReference type="OrthoDB" id="5363290at2759"/>
<organism evidence="2 3">
    <name type="scientific">Glutinoglossum americanum</name>
    <dbReference type="NCBI Taxonomy" id="1670608"/>
    <lineage>
        <taxon>Eukaryota</taxon>
        <taxon>Fungi</taxon>
        <taxon>Dikarya</taxon>
        <taxon>Ascomycota</taxon>
        <taxon>Pezizomycotina</taxon>
        <taxon>Geoglossomycetes</taxon>
        <taxon>Geoglossales</taxon>
        <taxon>Geoglossaceae</taxon>
        <taxon>Glutinoglossum</taxon>
    </lineage>
</organism>
<proteinExistence type="predicted"/>
<feature type="transmembrane region" description="Helical" evidence="1">
    <location>
        <begin position="20"/>
        <end position="38"/>
    </location>
</feature>
<evidence type="ECO:0008006" key="4">
    <source>
        <dbReference type="Google" id="ProtNLM"/>
    </source>
</evidence>
<keyword evidence="1" id="KW-1133">Transmembrane helix</keyword>
<dbReference type="PANTHER" id="PTHR42083:SF1">
    <property type="entry name" value="MARVEL DOMAIN-CONTAINING PROTEIN"/>
    <property type="match status" value="1"/>
</dbReference>